<dbReference type="GO" id="GO:0005737">
    <property type="term" value="C:cytoplasm"/>
    <property type="evidence" value="ECO:0007669"/>
    <property type="project" value="TreeGrafter"/>
</dbReference>
<dbReference type="GO" id="GO:0016020">
    <property type="term" value="C:membrane"/>
    <property type="evidence" value="ECO:0007669"/>
    <property type="project" value="TreeGrafter"/>
</dbReference>
<sequence length="132" mass="15188">MARLTLGDQAFQEALQDYIRTYQFSNADHEMLFAKFTTAAQRHAKTDWCGRPLNVTKFLDPWFLQECFPLLTVTNNQPTSPAHVTQQPFNNISSLPISKFPYNYSWPIPLVSENYKNATPHFSWIKPGSCSN</sequence>
<gene>
    <name evidence="1" type="ORF">ASIM_LOCUS3846</name>
</gene>
<protein>
    <submittedName>
        <fullName evidence="3">Peptidase_M1 domain-containing protein</fullName>
    </submittedName>
</protein>
<name>A0A0M3J8W3_ANISI</name>
<dbReference type="WBParaSite" id="ASIM_0000402201-mRNA-1">
    <property type="protein sequence ID" value="ASIM_0000402201-mRNA-1"/>
    <property type="gene ID" value="ASIM_0000402201"/>
</dbReference>
<reference evidence="3" key="1">
    <citation type="submission" date="2017-02" db="UniProtKB">
        <authorList>
            <consortium name="WormBaseParasite"/>
        </authorList>
    </citation>
    <scope>IDENTIFICATION</scope>
</reference>
<evidence type="ECO:0000313" key="2">
    <source>
        <dbReference type="Proteomes" id="UP000267096"/>
    </source>
</evidence>
<dbReference type="GO" id="GO:0008270">
    <property type="term" value="F:zinc ion binding"/>
    <property type="evidence" value="ECO:0007669"/>
    <property type="project" value="TreeGrafter"/>
</dbReference>
<dbReference type="Proteomes" id="UP000267096">
    <property type="component" value="Unassembled WGS sequence"/>
</dbReference>
<organism evidence="3">
    <name type="scientific">Anisakis simplex</name>
    <name type="common">Herring worm</name>
    <dbReference type="NCBI Taxonomy" id="6269"/>
    <lineage>
        <taxon>Eukaryota</taxon>
        <taxon>Metazoa</taxon>
        <taxon>Ecdysozoa</taxon>
        <taxon>Nematoda</taxon>
        <taxon>Chromadorea</taxon>
        <taxon>Rhabditida</taxon>
        <taxon>Spirurina</taxon>
        <taxon>Ascaridomorpha</taxon>
        <taxon>Ascaridoidea</taxon>
        <taxon>Anisakidae</taxon>
        <taxon>Anisakis</taxon>
        <taxon>Anisakis simplex complex</taxon>
    </lineage>
</organism>
<accession>A0A0M3J8W3</accession>
<dbReference type="PANTHER" id="PTHR11533:SF293">
    <property type="entry name" value="AMINOPEPTIDASE-2-RELATED"/>
    <property type="match status" value="1"/>
</dbReference>
<dbReference type="GO" id="GO:0042277">
    <property type="term" value="F:peptide binding"/>
    <property type="evidence" value="ECO:0007669"/>
    <property type="project" value="TreeGrafter"/>
</dbReference>
<dbReference type="GO" id="GO:0005615">
    <property type="term" value="C:extracellular space"/>
    <property type="evidence" value="ECO:0007669"/>
    <property type="project" value="TreeGrafter"/>
</dbReference>
<dbReference type="Gene3D" id="1.10.390.10">
    <property type="entry name" value="Neutral Protease Domain 2"/>
    <property type="match status" value="1"/>
</dbReference>
<dbReference type="SUPFAM" id="SSF55486">
    <property type="entry name" value="Metalloproteases ('zincins'), catalytic domain"/>
    <property type="match status" value="1"/>
</dbReference>
<dbReference type="GO" id="GO:0006508">
    <property type="term" value="P:proteolysis"/>
    <property type="evidence" value="ECO:0007669"/>
    <property type="project" value="TreeGrafter"/>
</dbReference>
<dbReference type="InterPro" id="IPR027268">
    <property type="entry name" value="Peptidase_M4/M1_CTD_sf"/>
</dbReference>
<proteinExistence type="predicted"/>
<dbReference type="InterPro" id="IPR050344">
    <property type="entry name" value="Peptidase_M1_aminopeptidases"/>
</dbReference>
<evidence type="ECO:0000313" key="1">
    <source>
        <dbReference type="EMBL" id="VDK22487.1"/>
    </source>
</evidence>
<dbReference type="OrthoDB" id="10031169at2759"/>
<evidence type="ECO:0000313" key="3">
    <source>
        <dbReference type="WBParaSite" id="ASIM_0000402201-mRNA-1"/>
    </source>
</evidence>
<reference evidence="1 2" key="2">
    <citation type="submission" date="2018-11" db="EMBL/GenBank/DDBJ databases">
        <authorList>
            <consortium name="Pathogen Informatics"/>
        </authorList>
    </citation>
    <scope>NUCLEOTIDE SEQUENCE [LARGE SCALE GENOMIC DNA]</scope>
</reference>
<dbReference type="PANTHER" id="PTHR11533">
    <property type="entry name" value="PROTEASE M1 ZINC METALLOPROTEASE"/>
    <property type="match status" value="1"/>
</dbReference>
<dbReference type="GO" id="GO:0070006">
    <property type="term" value="F:metalloaminopeptidase activity"/>
    <property type="evidence" value="ECO:0007669"/>
    <property type="project" value="TreeGrafter"/>
</dbReference>
<dbReference type="GO" id="GO:0043171">
    <property type="term" value="P:peptide catabolic process"/>
    <property type="evidence" value="ECO:0007669"/>
    <property type="project" value="TreeGrafter"/>
</dbReference>
<dbReference type="AlphaFoldDB" id="A0A0M3J8W3"/>
<keyword evidence="2" id="KW-1185">Reference proteome</keyword>
<dbReference type="EMBL" id="UYRR01006279">
    <property type="protein sequence ID" value="VDK22487.1"/>
    <property type="molecule type" value="Genomic_DNA"/>
</dbReference>